<keyword evidence="1" id="KW-0472">Membrane</keyword>
<dbReference type="OrthoDB" id="5984407at2"/>
<dbReference type="GO" id="GO:0005506">
    <property type="term" value="F:iron ion binding"/>
    <property type="evidence" value="ECO:0007669"/>
    <property type="project" value="InterPro"/>
</dbReference>
<dbReference type="Proteomes" id="UP000323164">
    <property type="component" value="Unassembled WGS sequence"/>
</dbReference>
<evidence type="ECO:0000313" key="3">
    <source>
        <dbReference type="Proteomes" id="UP000323164"/>
    </source>
</evidence>
<dbReference type="GO" id="GO:0022900">
    <property type="term" value="P:electron transport chain"/>
    <property type="evidence" value="ECO:0007669"/>
    <property type="project" value="InterPro"/>
</dbReference>
<dbReference type="GO" id="GO:0009055">
    <property type="term" value="F:electron transfer activity"/>
    <property type="evidence" value="ECO:0007669"/>
    <property type="project" value="InterPro"/>
</dbReference>
<dbReference type="Gene3D" id="1.20.120.10">
    <property type="entry name" value="Cytochrome c/b562"/>
    <property type="match status" value="1"/>
</dbReference>
<name>A0A5D8Z7W6_9GAMM</name>
<dbReference type="SUPFAM" id="SSF47175">
    <property type="entry name" value="Cytochromes"/>
    <property type="match status" value="1"/>
</dbReference>
<organism evidence="2 3">
    <name type="scientific">Cognatilysobacter lacus</name>
    <dbReference type="NCBI Taxonomy" id="1643323"/>
    <lineage>
        <taxon>Bacteria</taxon>
        <taxon>Pseudomonadati</taxon>
        <taxon>Pseudomonadota</taxon>
        <taxon>Gammaproteobacteria</taxon>
        <taxon>Lysobacterales</taxon>
        <taxon>Lysobacteraceae</taxon>
        <taxon>Cognatilysobacter</taxon>
    </lineage>
</organism>
<feature type="transmembrane region" description="Helical" evidence="1">
    <location>
        <begin position="20"/>
        <end position="42"/>
    </location>
</feature>
<dbReference type="EMBL" id="VTRV01000049">
    <property type="protein sequence ID" value="TZF90183.1"/>
    <property type="molecule type" value="Genomic_DNA"/>
</dbReference>
<sequence>MSDANIPPSAPARRGNGSRYLFMGLLGLVVGAVATVMVMRALQQREDPYPHSLMHVMAAHMHALKDNVTQNRCAATDVLPHLQTVRALANDIEPAFKDMRDDPKFAKYASDLRAAIDASLASPPLSCPGVQAVAAKIGQACEDCHKYTNN</sequence>
<keyword evidence="3" id="KW-1185">Reference proteome</keyword>
<accession>A0A5D8Z7W6</accession>
<dbReference type="GO" id="GO:0020037">
    <property type="term" value="F:heme binding"/>
    <property type="evidence" value="ECO:0007669"/>
    <property type="project" value="InterPro"/>
</dbReference>
<dbReference type="InterPro" id="IPR010980">
    <property type="entry name" value="Cyt_c/b562"/>
</dbReference>
<comment type="caution">
    <text evidence="2">The sequence shown here is derived from an EMBL/GenBank/DDBJ whole genome shotgun (WGS) entry which is preliminary data.</text>
</comment>
<keyword evidence="1" id="KW-1133">Transmembrane helix</keyword>
<proteinExistence type="predicted"/>
<dbReference type="RefSeq" id="WP_149352510.1">
    <property type="nucleotide sequence ID" value="NZ_VTRV01000049.1"/>
</dbReference>
<evidence type="ECO:0000256" key="1">
    <source>
        <dbReference type="SAM" id="Phobius"/>
    </source>
</evidence>
<reference evidence="2 3" key="1">
    <citation type="submission" date="2019-08" db="EMBL/GenBank/DDBJ databases">
        <title>Draft genome sequence of Lysobacter sp. UKS-15.</title>
        <authorList>
            <person name="Im W.-T."/>
        </authorList>
    </citation>
    <scope>NUCLEOTIDE SEQUENCE [LARGE SCALE GENOMIC DNA]</scope>
    <source>
        <strain evidence="2 3">UKS-15</strain>
    </source>
</reference>
<keyword evidence="1" id="KW-0812">Transmembrane</keyword>
<evidence type="ECO:0000313" key="2">
    <source>
        <dbReference type="EMBL" id="TZF90183.1"/>
    </source>
</evidence>
<protein>
    <recommendedName>
        <fullName evidence="4">Cytochrome c</fullName>
    </recommendedName>
</protein>
<dbReference type="AlphaFoldDB" id="A0A5D8Z7W6"/>
<evidence type="ECO:0008006" key="4">
    <source>
        <dbReference type="Google" id="ProtNLM"/>
    </source>
</evidence>
<gene>
    <name evidence="2" type="ORF">FW784_06320</name>
</gene>